<gene>
    <name evidence="2" type="ORF">L0661_11290</name>
</gene>
<dbReference type="Pfam" id="PF03928">
    <property type="entry name" value="HbpS-like"/>
    <property type="match status" value="1"/>
</dbReference>
<name>A0A9X1U128_9BACT</name>
<dbReference type="SUPFAM" id="SSF143744">
    <property type="entry name" value="GlcG-like"/>
    <property type="match status" value="1"/>
</dbReference>
<dbReference type="Proteomes" id="UP001139411">
    <property type="component" value="Unassembled WGS sequence"/>
</dbReference>
<reference evidence="2" key="1">
    <citation type="submission" date="2022-01" db="EMBL/GenBank/DDBJ databases">
        <title>Novel species in genus Dyadobacter.</title>
        <authorList>
            <person name="Ma C."/>
        </authorList>
    </citation>
    <scope>NUCLEOTIDE SEQUENCE</scope>
    <source>
        <strain evidence="2">CY357</strain>
    </source>
</reference>
<evidence type="ECO:0000256" key="1">
    <source>
        <dbReference type="SAM" id="SignalP"/>
    </source>
</evidence>
<comment type="caution">
    <text evidence="2">The sequence shown here is derived from an EMBL/GenBank/DDBJ whole genome shotgun (WGS) entry which is preliminary data.</text>
</comment>
<feature type="chain" id="PRO_5040905023" evidence="1">
    <location>
        <begin position="21"/>
        <end position="177"/>
    </location>
</feature>
<proteinExistence type="predicted"/>
<dbReference type="InterPro" id="IPR005624">
    <property type="entry name" value="PduO/GlcC-like"/>
</dbReference>
<evidence type="ECO:0000313" key="3">
    <source>
        <dbReference type="Proteomes" id="UP001139411"/>
    </source>
</evidence>
<protein>
    <submittedName>
        <fullName evidence="2">Heme-binding protein</fullName>
    </submittedName>
</protein>
<keyword evidence="1" id="KW-0732">Signal</keyword>
<organism evidence="2 3">
    <name type="scientific">Dyadobacter chenhuakuii</name>
    <dbReference type="NCBI Taxonomy" id="2909339"/>
    <lineage>
        <taxon>Bacteria</taxon>
        <taxon>Pseudomonadati</taxon>
        <taxon>Bacteroidota</taxon>
        <taxon>Cytophagia</taxon>
        <taxon>Cytophagales</taxon>
        <taxon>Spirosomataceae</taxon>
        <taxon>Dyadobacter</taxon>
    </lineage>
</organism>
<dbReference type="Gene3D" id="3.30.450.150">
    <property type="entry name" value="Haem-degrading domain"/>
    <property type="match status" value="1"/>
</dbReference>
<dbReference type="PANTHER" id="PTHR34309:SF1">
    <property type="entry name" value="PROTEIN GLCG"/>
    <property type="match status" value="1"/>
</dbReference>
<dbReference type="InterPro" id="IPR038084">
    <property type="entry name" value="PduO/GlcC-like_sf"/>
</dbReference>
<dbReference type="RefSeq" id="WP_235177840.1">
    <property type="nucleotide sequence ID" value="NZ_JAKFFV010000007.1"/>
</dbReference>
<feature type="signal peptide" evidence="1">
    <location>
        <begin position="1"/>
        <end position="20"/>
    </location>
</feature>
<accession>A0A9X1U128</accession>
<evidence type="ECO:0000313" key="2">
    <source>
        <dbReference type="EMBL" id="MCF2498896.1"/>
    </source>
</evidence>
<dbReference type="InterPro" id="IPR052517">
    <property type="entry name" value="GlcG_carb_metab_protein"/>
</dbReference>
<sequence length="177" mass="18468">MKIKLLILVQLLPTILIGQAINAGKEVSTQAGAYINPSYQLTLDAAVALVKQARACATDLGKSVTISVLDAAGQIILISRQEDVGPHNTEASRRKAYTSVSTKSPTLALARNARSNPDTENLANLPELLLLGGGRPLWFKGQVIGAIGVAGGGSPENDDLIAKSAAMPQTGIFTQPN</sequence>
<dbReference type="PANTHER" id="PTHR34309">
    <property type="entry name" value="SLR1406 PROTEIN"/>
    <property type="match status" value="1"/>
</dbReference>
<dbReference type="EMBL" id="JAKFFV010000007">
    <property type="protein sequence ID" value="MCF2498896.1"/>
    <property type="molecule type" value="Genomic_DNA"/>
</dbReference>
<dbReference type="AlphaFoldDB" id="A0A9X1U128"/>